<evidence type="ECO:0000256" key="1">
    <source>
        <dbReference type="SAM" id="MobiDB-lite"/>
    </source>
</evidence>
<accession>A0A8D8DC73</accession>
<dbReference type="AlphaFoldDB" id="A0A8D8DC73"/>
<feature type="region of interest" description="Disordered" evidence="1">
    <location>
        <begin position="108"/>
        <end position="127"/>
    </location>
</feature>
<protein>
    <submittedName>
        <fullName evidence="2">(northern house mosquito) hypothetical protein</fullName>
    </submittedName>
</protein>
<feature type="region of interest" description="Disordered" evidence="1">
    <location>
        <begin position="1"/>
        <end position="24"/>
    </location>
</feature>
<organism evidence="2">
    <name type="scientific">Culex pipiens</name>
    <name type="common">House mosquito</name>
    <dbReference type="NCBI Taxonomy" id="7175"/>
    <lineage>
        <taxon>Eukaryota</taxon>
        <taxon>Metazoa</taxon>
        <taxon>Ecdysozoa</taxon>
        <taxon>Arthropoda</taxon>
        <taxon>Hexapoda</taxon>
        <taxon>Insecta</taxon>
        <taxon>Pterygota</taxon>
        <taxon>Neoptera</taxon>
        <taxon>Endopterygota</taxon>
        <taxon>Diptera</taxon>
        <taxon>Nematocera</taxon>
        <taxon>Culicoidea</taxon>
        <taxon>Culicidae</taxon>
        <taxon>Culicinae</taxon>
        <taxon>Culicini</taxon>
        <taxon>Culex</taxon>
        <taxon>Culex</taxon>
    </lineage>
</organism>
<dbReference type="EMBL" id="HBUE01156720">
    <property type="protein sequence ID" value="CAG6508144.1"/>
    <property type="molecule type" value="Transcribed_RNA"/>
</dbReference>
<dbReference type="EMBL" id="HBUE01261834">
    <property type="protein sequence ID" value="CAG6559495.1"/>
    <property type="molecule type" value="Transcribed_RNA"/>
</dbReference>
<name>A0A8D8DC73_CULPI</name>
<sequence length="127" mass="14778">MSPPNTWHVPWKTRSANPPKTKKGPRIHSHFCCWRALDPFVFDCSSLRARLPSVKVAMVVVMVGEDNRLKLLQLHCLQIFHLHSMHKHRARELTNNQQQQLPISQFSHSPAKQASNMWPHHKLTTNH</sequence>
<proteinExistence type="predicted"/>
<reference evidence="2" key="1">
    <citation type="submission" date="2021-05" db="EMBL/GenBank/DDBJ databases">
        <authorList>
            <person name="Alioto T."/>
            <person name="Alioto T."/>
            <person name="Gomez Garrido J."/>
        </authorList>
    </citation>
    <scope>NUCLEOTIDE SEQUENCE</scope>
</reference>
<evidence type="ECO:0000313" key="2">
    <source>
        <dbReference type="EMBL" id="CAG6508144.1"/>
    </source>
</evidence>